<dbReference type="GO" id="GO:0004623">
    <property type="term" value="F:phospholipase A2 activity"/>
    <property type="evidence" value="ECO:0007669"/>
    <property type="project" value="InterPro"/>
</dbReference>
<sequence length="159" mass="17805">MNNIITVFLTLLLTLVNLSNAAADNIDSNRADRSDESSSFLPKYGNWCGLNHPSDPLTAPPPIDTLDSICREHDYCYLANGHMNCDCDSAFIQAINANQRRFSGSEKLLAHTLRVYFRESPCYADLKDKIAPTRVFTGLVKQIDASTRHRLQKIDAQSE</sequence>
<dbReference type="AlphaFoldDB" id="A0A9E4T7R8"/>
<organism evidence="2 3">
    <name type="scientific">Candidatus Thiodiazotropha taylori</name>
    <dbReference type="NCBI Taxonomy" id="2792791"/>
    <lineage>
        <taxon>Bacteria</taxon>
        <taxon>Pseudomonadati</taxon>
        <taxon>Pseudomonadota</taxon>
        <taxon>Gammaproteobacteria</taxon>
        <taxon>Chromatiales</taxon>
        <taxon>Sedimenticolaceae</taxon>
        <taxon>Candidatus Thiodiazotropha</taxon>
    </lineage>
</organism>
<reference evidence="2" key="1">
    <citation type="journal article" date="2021" name="Proc. Natl. Acad. Sci. U.S.A.">
        <title>Global biogeography of chemosynthetic symbionts reveals both localized and globally distributed symbiont groups. .</title>
        <authorList>
            <person name="Osvatic J.T."/>
            <person name="Wilkins L.G.E."/>
            <person name="Leibrecht L."/>
            <person name="Leray M."/>
            <person name="Zauner S."/>
            <person name="Polzin J."/>
            <person name="Camacho Y."/>
            <person name="Gros O."/>
            <person name="van Gils J.A."/>
            <person name="Eisen J.A."/>
            <person name="Petersen J.M."/>
            <person name="Yuen B."/>
        </authorList>
    </citation>
    <scope>NUCLEOTIDE SEQUENCE</scope>
    <source>
        <strain evidence="2">MAGclacostrist064TRANS</strain>
    </source>
</reference>
<feature type="signal peptide" evidence="1">
    <location>
        <begin position="1"/>
        <end position="21"/>
    </location>
</feature>
<dbReference type="SUPFAM" id="SSF48619">
    <property type="entry name" value="Phospholipase A2, PLA2"/>
    <property type="match status" value="1"/>
</dbReference>
<protein>
    <recommendedName>
        <fullName evidence="4">Phospholipase A2 domain-containing protein</fullName>
    </recommendedName>
</protein>
<proteinExistence type="predicted"/>
<dbReference type="InterPro" id="IPR036444">
    <property type="entry name" value="PLipase_A2_dom_sf"/>
</dbReference>
<dbReference type="EMBL" id="JAEPCM010000804">
    <property type="protein sequence ID" value="MCG7948872.1"/>
    <property type="molecule type" value="Genomic_DNA"/>
</dbReference>
<evidence type="ECO:0000313" key="3">
    <source>
        <dbReference type="Proteomes" id="UP000886667"/>
    </source>
</evidence>
<name>A0A9E4T7R8_9GAMM</name>
<feature type="chain" id="PRO_5038544135" description="Phospholipase A2 domain-containing protein" evidence="1">
    <location>
        <begin position="22"/>
        <end position="159"/>
    </location>
</feature>
<keyword evidence="1" id="KW-0732">Signal</keyword>
<evidence type="ECO:0000256" key="1">
    <source>
        <dbReference type="SAM" id="SignalP"/>
    </source>
</evidence>
<evidence type="ECO:0008006" key="4">
    <source>
        <dbReference type="Google" id="ProtNLM"/>
    </source>
</evidence>
<dbReference type="GO" id="GO:0050482">
    <property type="term" value="P:arachidonate secretion"/>
    <property type="evidence" value="ECO:0007669"/>
    <property type="project" value="InterPro"/>
</dbReference>
<accession>A0A9E4T7R8</accession>
<gene>
    <name evidence="2" type="ORF">JAZ07_21230</name>
</gene>
<dbReference type="Proteomes" id="UP000886667">
    <property type="component" value="Unassembled WGS sequence"/>
</dbReference>
<comment type="caution">
    <text evidence="2">The sequence shown here is derived from an EMBL/GenBank/DDBJ whole genome shotgun (WGS) entry which is preliminary data.</text>
</comment>
<evidence type="ECO:0000313" key="2">
    <source>
        <dbReference type="EMBL" id="MCG7948872.1"/>
    </source>
</evidence>
<dbReference type="GO" id="GO:0006644">
    <property type="term" value="P:phospholipid metabolic process"/>
    <property type="evidence" value="ECO:0007669"/>
    <property type="project" value="InterPro"/>
</dbReference>
<dbReference type="Gene3D" id="1.20.90.10">
    <property type="entry name" value="Phospholipase A2 domain"/>
    <property type="match status" value="1"/>
</dbReference>